<dbReference type="EMBL" id="JAHRIP010060520">
    <property type="protein sequence ID" value="MEQ2304904.1"/>
    <property type="molecule type" value="Genomic_DNA"/>
</dbReference>
<sequence>MFYSSSLLFIVLHFFFTKSFFLHLSTLKAGEKKEKRKRHCTQHFFKRLQSFFMRCSPSFRAASAACSLQLLEQTAGLPHFLACLHKFKETARDSCVCFNQCVRLFEDITASQQHTHIFSVDAVPLSHLHSILSCPPSICSSFSIFPSEVLLEEKSLVASLATTRKQHTSNTLPFLSLPLSLSQSACLSVFRVISQGFIVSLFPNRISLPCCQTGFSKACIAASCFKNLSLKRLYSSTH</sequence>
<comment type="caution">
    <text evidence="2">The sequence shown here is derived from an EMBL/GenBank/DDBJ whole genome shotgun (WGS) entry which is preliminary data.</text>
</comment>
<reference evidence="2 3" key="1">
    <citation type="submission" date="2021-06" db="EMBL/GenBank/DDBJ databases">
        <authorList>
            <person name="Palmer J.M."/>
        </authorList>
    </citation>
    <scope>NUCLEOTIDE SEQUENCE [LARGE SCALE GENOMIC DNA]</scope>
    <source>
        <strain evidence="2 3">AS_MEX2019</strain>
        <tissue evidence="2">Muscle</tissue>
    </source>
</reference>
<name>A0ABV0ZF98_9TELE</name>
<dbReference type="Proteomes" id="UP001469553">
    <property type="component" value="Unassembled WGS sequence"/>
</dbReference>
<evidence type="ECO:0008006" key="4">
    <source>
        <dbReference type="Google" id="ProtNLM"/>
    </source>
</evidence>
<keyword evidence="1" id="KW-1133">Transmembrane helix</keyword>
<organism evidence="2 3">
    <name type="scientific">Ameca splendens</name>
    <dbReference type="NCBI Taxonomy" id="208324"/>
    <lineage>
        <taxon>Eukaryota</taxon>
        <taxon>Metazoa</taxon>
        <taxon>Chordata</taxon>
        <taxon>Craniata</taxon>
        <taxon>Vertebrata</taxon>
        <taxon>Euteleostomi</taxon>
        <taxon>Actinopterygii</taxon>
        <taxon>Neopterygii</taxon>
        <taxon>Teleostei</taxon>
        <taxon>Neoteleostei</taxon>
        <taxon>Acanthomorphata</taxon>
        <taxon>Ovalentaria</taxon>
        <taxon>Atherinomorphae</taxon>
        <taxon>Cyprinodontiformes</taxon>
        <taxon>Goodeidae</taxon>
        <taxon>Ameca</taxon>
    </lineage>
</organism>
<gene>
    <name evidence="2" type="ORF">AMECASPLE_032064</name>
</gene>
<evidence type="ECO:0000256" key="1">
    <source>
        <dbReference type="SAM" id="Phobius"/>
    </source>
</evidence>
<keyword evidence="1" id="KW-0472">Membrane</keyword>
<evidence type="ECO:0000313" key="2">
    <source>
        <dbReference type="EMBL" id="MEQ2304904.1"/>
    </source>
</evidence>
<accession>A0ABV0ZF98</accession>
<protein>
    <recommendedName>
        <fullName evidence="4">Transmembrane protein</fullName>
    </recommendedName>
</protein>
<evidence type="ECO:0000313" key="3">
    <source>
        <dbReference type="Proteomes" id="UP001469553"/>
    </source>
</evidence>
<feature type="transmembrane region" description="Helical" evidence="1">
    <location>
        <begin position="6"/>
        <end position="27"/>
    </location>
</feature>
<proteinExistence type="predicted"/>
<keyword evidence="3" id="KW-1185">Reference proteome</keyword>
<keyword evidence="1" id="KW-0812">Transmembrane</keyword>